<keyword evidence="2" id="KW-1185">Reference proteome</keyword>
<reference evidence="1 2" key="1">
    <citation type="submission" date="2019-10" db="EMBL/GenBank/DDBJ databases">
        <title>Whole genome shotgun sequence of Acrocarpospora macrocephala NBRC 16266.</title>
        <authorList>
            <person name="Ichikawa N."/>
            <person name="Kimura A."/>
            <person name="Kitahashi Y."/>
            <person name="Komaki H."/>
            <person name="Oguchi A."/>
        </authorList>
    </citation>
    <scope>NUCLEOTIDE SEQUENCE [LARGE SCALE GENOMIC DNA]</scope>
    <source>
        <strain evidence="1 2">NBRC 16266</strain>
    </source>
</reference>
<organism evidence="1 2">
    <name type="scientific">Acrocarpospora macrocephala</name>
    <dbReference type="NCBI Taxonomy" id="150177"/>
    <lineage>
        <taxon>Bacteria</taxon>
        <taxon>Bacillati</taxon>
        <taxon>Actinomycetota</taxon>
        <taxon>Actinomycetes</taxon>
        <taxon>Streptosporangiales</taxon>
        <taxon>Streptosporangiaceae</taxon>
        <taxon>Acrocarpospora</taxon>
    </lineage>
</organism>
<dbReference type="Proteomes" id="UP000331127">
    <property type="component" value="Unassembled WGS sequence"/>
</dbReference>
<protein>
    <submittedName>
        <fullName evidence="1">Uncharacterized protein</fullName>
    </submittedName>
</protein>
<sequence>MCVVGLTETTPSDGSIAVIRRLIDTLTAWSPARDRPLAGRSATAEALGAGLVLQGELVVTP</sequence>
<evidence type="ECO:0000313" key="1">
    <source>
        <dbReference type="EMBL" id="GES10211.1"/>
    </source>
</evidence>
<name>A0A5M3WSC1_9ACTN</name>
<dbReference type="EMBL" id="BLAE01000019">
    <property type="protein sequence ID" value="GES10211.1"/>
    <property type="molecule type" value="Genomic_DNA"/>
</dbReference>
<proteinExistence type="predicted"/>
<gene>
    <name evidence="1" type="ORF">Amac_038080</name>
</gene>
<comment type="caution">
    <text evidence="1">The sequence shown here is derived from an EMBL/GenBank/DDBJ whole genome shotgun (WGS) entry which is preliminary data.</text>
</comment>
<evidence type="ECO:0000313" key="2">
    <source>
        <dbReference type="Proteomes" id="UP000331127"/>
    </source>
</evidence>
<accession>A0A5M3WSC1</accession>
<dbReference type="AlphaFoldDB" id="A0A5M3WSC1"/>